<dbReference type="InterPro" id="IPR050303">
    <property type="entry name" value="GatZ_KbaZ_carbometab"/>
</dbReference>
<dbReference type="Proteomes" id="UP000003639">
    <property type="component" value="Unassembled WGS sequence"/>
</dbReference>
<evidence type="ECO:0000256" key="1">
    <source>
        <dbReference type="SAM" id="Phobius"/>
    </source>
</evidence>
<keyword evidence="1" id="KW-0812">Transmembrane</keyword>
<feature type="transmembrane region" description="Helical" evidence="1">
    <location>
        <begin position="179"/>
        <end position="206"/>
    </location>
</feature>
<dbReference type="InterPro" id="IPR004704">
    <property type="entry name" value="PTS_IID_man"/>
</dbReference>
<evidence type="ECO:0000313" key="2">
    <source>
        <dbReference type="EMBL" id="EDM98773.1"/>
    </source>
</evidence>
<dbReference type="AlphaFoldDB" id="A6NZC4"/>
<dbReference type="GO" id="GO:0005886">
    <property type="term" value="C:plasma membrane"/>
    <property type="evidence" value="ECO:0007669"/>
    <property type="project" value="TreeGrafter"/>
</dbReference>
<feature type="transmembrane region" description="Helical" evidence="1">
    <location>
        <begin position="251"/>
        <end position="270"/>
    </location>
</feature>
<sequence length="271" mass="29117">MKNTDQKLTRKELWKIFRGQMFIRSALNFERQQCIGFTHAMGPVIEKYYDTPEEKAEAMERHMELFLTQPMVSAIPVGVAVAMEERLATEGDIDPSSISAVKTALMGPLAALGDSLINGTARPILAGIACGLAMQGSILGPILFLIGMAIITLGVRYFGVFKGYEKGVSMVADLQKSGLIGKITELASVAAFVIIGGFTTSNVTLATTLSYTADETVISIQETLDSLLPGILPVALTLLMYFLLSKKKVSPVVLMLILMVAGVAGTYLGIF</sequence>
<feature type="transmembrane region" description="Helical" evidence="1">
    <location>
        <begin position="138"/>
        <end position="158"/>
    </location>
</feature>
<keyword evidence="3" id="KW-1185">Reference proteome</keyword>
<accession>A6NZC4</accession>
<dbReference type="PANTHER" id="PTHR32502:SF23">
    <property type="entry name" value="TRANSPORT PROTEIN, PTS SYSTEM"/>
    <property type="match status" value="1"/>
</dbReference>
<dbReference type="PANTHER" id="PTHR32502">
    <property type="entry name" value="N-ACETYLGALACTOSAMINE PERMEASE II COMPONENT-RELATED"/>
    <property type="match status" value="1"/>
</dbReference>
<comment type="caution">
    <text evidence="2">The sequence shown here is derived from an EMBL/GenBank/DDBJ whole genome shotgun (WGS) entry which is preliminary data.</text>
</comment>
<gene>
    <name evidence="2" type="ORF">BACCAP_03575</name>
</gene>
<dbReference type="OrthoDB" id="9795582at2"/>
<reference evidence="2 3" key="2">
    <citation type="submission" date="2007-06" db="EMBL/GenBank/DDBJ databases">
        <title>Draft genome sequence of Pseudoflavonifractor capillosus ATCC 29799.</title>
        <authorList>
            <person name="Sudarsanam P."/>
            <person name="Ley R."/>
            <person name="Guruge J."/>
            <person name="Turnbaugh P.J."/>
            <person name="Mahowald M."/>
            <person name="Liep D."/>
            <person name="Gordon J."/>
        </authorList>
    </citation>
    <scope>NUCLEOTIDE SEQUENCE [LARGE SCALE GENOMIC DNA]</scope>
    <source>
        <strain evidence="2 3">ATCC 29799</strain>
    </source>
</reference>
<dbReference type="PROSITE" id="PS51108">
    <property type="entry name" value="PTS_EIID"/>
    <property type="match status" value="1"/>
</dbReference>
<dbReference type="Pfam" id="PF03613">
    <property type="entry name" value="EIID-AGA"/>
    <property type="match status" value="1"/>
</dbReference>
<feature type="transmembrane region" description="Helical" evidence="1">
    <location>
        <begin position="226"/>
        <end position="244"/>
    </location>
</feature>
<dbReference type="eggNOG" id="COG3716">
    <property type="taxonomic scope" value="Bacteria"/>
</dbReference>
<organism evidence="2 3">
    <name type="scientific">Pseudoflavonifractor capillosus ATCC 29799</name>
    <dbReference type="NCBI Taxonomy" id="411467"/>
    <lineage>
        <taxon>Bacteria</taxon>
        <taxon>Bacillati</taxon>
        <taxon>Bacillota</taxon>
        <taxon>Clostridia</taxon>
        <taxon>Eubacteriales</taxon>
        <taxon>Oscillospiraceae</taxon>
        <taxon>Pseudoflavonifractor</taxon>
    </lineage>
</organism>
<protein>
    <submittedName>
        <fullName evidence="2">PTS system mannose/fructose/sorbose family IID component</fullName>
    </submittedName>
</protein>
<keyword evidence="1" id="KW-0472">Membrane</keyword>
<evidence type="ECO:0000313" key="3">
    <source>
        <dbReference type="Proteomes" id="UP000003639"/>
    </source>
</evidence>
<dbReference type="EMBL" id="AAXG02000032">
    <property type="protein sequence ID" value="EDM98773.1"/>
    <property type="molecule type" value="Genomic_DNA"/>
</dbReference>
<keyword evidence="1" id="KW-1133">Transmembrane helix</keyword>
<proteinExistence type="predicted"/>
<dbReference type="RefSeq" id="WP_006574079.1">
    <property type="nucleotide sequence ID" value="NZ_AAXG02000032.1"/>
</dbReference>
<dbReference type="STRING" id="411467.BACCAP_03575"/>
<name>A6NZC4_9FIRM</name>
<reference evidence="2 3" key="1">
    <citation type="submission" date="2007-04" db="EMBL/GenBank/DDBJ databases">
        <authorList>
            <person name="Fulton L."/>
            <person name="Clifton S."/>
            <person name="Fulton B."/>
            <person name="Xu J."/>
            <person name="Minx P."/>
            <person name="Pepin K.H."/>
            <person name="Johnson M."/>
            <person name="Thiruvilangam P."/>
            <person name="Bhonagiri V."/>
            <person name="Nash W.E."/>
            <person name="Mardis E.R."/>
            <person name="Wilson R.K."/>
        </authorList>
    </citation>
    <scope>NUCLEOTIDE SEQUENCE [LARGE SCALE GENOMIC DNA]</scope>
    <source>
        <strain evidence="2 3">ATCC 29799</strain>
    </source>
</reference>
<dbReference type="GO" id="GO:0009401">
    <property type="term" value="P:phosphoenolpyruvate-dependent sugar phosphotransferase system"/>
    <property type="evidence" value="ECO:0007669"/>
    <property type="project" value="InterPro"/>
</dbReference>